<organism evidence="7 8">
    <name type="scientific">candidate division TA06 bacterium</name>
    <dbReference type="NCBI Taxonomy" id="2250710"/>
    <lineage>
        <taxon>Bacteria</taxon>
        <taxon>Bacteria division TA06</taxon>
    </lineage>
</organism>
<dbReference type="Pfam" id="PF08281">
    <property type="entry name" value="Sigma70_r4_2"/>
    <property type="match status" value="1"/>
</dbReference>
<protein>
    <submittedName>
        <fullName evidence="7">RNA polymerase sigma factor</fullName>
    </submittedName>
</protein>
<evidence type="ECO:0000256" key="4">
    <source>
        <dbReference type="ARBA" id="ARBA00023163"/>
    </source>
</evidence>
<evidence type="ECO:0000259" key="5">
    <source>
        <dbReference type="Pfam" id="PF04542"/>
    </source>
</evidence>
<feature type="domain" description="RNA polymerase sigma-70 region 2" evidence="5">
    <location>
        <begin position="25"/>
        <end position="89"/>
    </location>
</feature>
<dbReference type="GO" id="GO:0016987">
    <property type="term" value="F:sigma factor activity"/>
    <property type="evidence" value="ECO:0007669"/>
    <property type="project" value="UniProtKB-KW"/>
</dbReference>
<evidence type="ECO:0000256" key="3">
    <source>
        <dbReference type="ARBA" id="ARBA00023082"/>
    </source>
</evidence>
<keyword evidence="4" id="KW-0804">Transcription</keyword>
<proteinExistence type="inferred from homology"/>
<dbReference type="Gene3D" id="1.10.1740.10">
    <property type="match status" value="1"/>
</dbReference>
<sequence>MPSDEAALIRSVLEGSQRAYRKLMSLHKLRVYNLILGIVGNEDDAADLTQETFIKAFRSLHRFNPDYPFRSWVIRIASNCCMDFFRQKKYETVSMEDVEIVEPAAGPGERFERKGTRIRIEEAIQTLPENLRAAILLRYKEGLSYQEISEVLDVPMGTVKTWIRRGREILKSTLKP</sequence>
<dbReference type="InterPro" id="IPR007627">
    <property type="entry name" value="RNA_pol_sigma70_r2"/>
</dbReference>
<reference evidence="7 8" key="1">
    <citation type="submission" date="2019-03" db="EMBL/GenBank/DDBJ databases">
        <title>Metabolic potential of uncultured bacteria and archaea associated with petroleum seepage in deep-sea sediments.</title>
        <authorList>
            <person name="Dong X."/>
            <person name="Hubert C."/>
        </authorList>
    </citation>
    <scope>NUCLEOTIDE SEQUENCE [LARGE SCALE GENOMIC DNA]</scope>
    <source>
        <strain evidence="7">E44_bin18</strain>
    </source>
</reference>
<dbReference type="GO" id="GO:0003677">
    <property type="term" value="F:DNA binding"/>
    <property type="evidence" value="ECO:0007669"/>
    <property type="project" value="InterPro"/>
</dbReference>
<gene>
    <name evidence="7" type="ORF">E3J62_06965</name>
</gene>
<dbReference type="GO" id="GO:0006352">
    <property type="term" value="P:DNA-templated transcription initiation"/>
    <property type="evidence" value="ECO:0007669"/>
    <property type="project" value="InterPro"/>
</dbReference>
<dbReference type="EMBL" id="SOJN01000079">
    <property type="protein sequence ID" value="TET45619.1"/>
    <property type="molecule type" value="Genomic_DNA"/>
</dbReference>
<keyword evidence="2" id="KW-0805">Transcription regulation</keyword>
<evidence type="ECO:0000313" key="7">
    <source>
        <dbReference type="EMBL" id="TET45619.1"/>
    </source>
</evidence>
<comment type="caution">
    <text evidence="7">The sequence shown here is derived from an EMBL/GenBank/DDBJ whole genome shotgun (WGS) entry which is preliminary data.</text>
</comment>
<evidence type="ECO:0000259" key="6">
    <source>
        <dbReference type="Pfam" id="PF08281"/>
    </source>
</evidence>
<dbReference type="InterPro" id="IPR013324">
    <property type="entry name" value="RNA_pol_sigma_r3/r4-like"/>
</dbReference>
<dbReference type="CDD" id="cd06171">
    <property type="entry name" value="Sigma70_r4"/>
    <property type="match status" value="1"/>
</dbReference>
<dbReference type="SUPFAM" id="SSF88659">
    <property type="entry name" value="Sigma3 and sigma4 domains of RNA polymerase sigma factors"/>
    <property type="match status" value="1"/>
</dbReference>
<dbReference type="PANTHER" id="PTHR43133">
    <property type="entry name" value="RNA POLYMERASE ECF-TYPE SIGMA FACTO"/>
    <property type="match status" value="1"/>
</dbReference>
<dbReference type="InterPro" id="IPR014284">
    <property type="entry name" value="RNA_pol_sigma-70_dom"/>
</dbReference>
<feature type="domain" description="RNA polymerase sigma factor 70 region 4 type 2" evidence="6">
    <location>
        <begin position="119"/>
        <end position="168"/>
    </location>
</feature>
<dbReference type="SUPFAM" id="SSF88946">
    <property type="entry name" value="Sigma2 domain of RNA polymerase sigma factors"/>
    <property type="match status" value="1"/>
</dbReference>
<dbReference type="Pfam" id="PF04542">
    <property type="entry name" value="Sigma70_r2"/>
    <property type="match status" value="1"/>
</dbReference>
<name>A0A523UTA4_UNCT6</name>
<keyword evidence="3" id="KW-0731">Sigma factor</keyword>
<dbReference type="InterPro" id="IPR013325">
    <property type="entry name" value="RNA_pol_sigma_r2"/>
</dbReference>
<dbReference type="PANTHER" id="PTHR43133:SF51">
    <property type="entry name" value="RNA POLYMERASE SIGMA FACTOR"/>
    <property type="match status" value="1"/>
</dbReference>
<dbReference type="InterPro" id="IPR013249">
    <property type="entry name" value="RNA_pol_sigma70_r4_t2"/>
</dbReference>
<dbReference type="InterPro" id="IPR039425">
    <property type="entry name" value="RNA_pol_sigma-70-like"/>
</dbReference>
<evidence type="ECO:0000256" key="1">
    <source>
        <dbReference type="ARBA" id="ARBA00010641"/>
    </source>
</evidence>
<dbReference type="AlphaFoldDB" id="A0A523UTA4"/>
<accession>A0A523UTA4</accession>
<dbReference type="InterPro" id="IPR036388">
    <property type="entry name" value="WH-like_DNA-bd_sf"/>
</dbReference>
<dbReference type="Proteomes" id="UP000315525">
    <property type="component" value="Unassembled WGS sequence"/>
</dbReference>
<dbReference type="NCBIfam" id="TIGR02937">
    <property type="entry name" value="sigma70-ECF"/>
    <property type="match status" value="1"/>
</dbReference>
<dbReference type="Gene3D" id="1.10.10.10">
    <property type="entry name" value="Winged helix-like DNA-binding domain superfamily/Winged helix DNA-binding domain"/>
    <property type="match status" value="1"/>
</dbReference>
<comment type="similarity">
    <text evidence="1">Belongs to the sigma-70 factor family. ECF subfamily.</text>
</comment>
<evidence type="ECO:0000313" key="8">
    <source>
        <dbReference type="Proteomes" id="UP000315525"/>
    </source>
</evidence>
<evidence type="ECO:0000256" key="2">
    <source>
        <dbReference type="ARBA" id="ARBA00023015"/>
    </source>
</evidence>